<proteinExistence type="predicted"/>
<dbReference type="Proteomes" id="UP001139410">
    <property type="component" value="Unassembled WGS sequence"/>
</dbReference>
<name>A0A9X1QML5_9SPHN</name>
<keyword evidence="1" id="KW-0812">Transmembrane</keyword>
<evidence type="ECO:0000313" key="4">
    <source>
        <dbReference type="Proteomes" id="UP001139410"/>
    </source>
</evidence>
<evidence type="ECO:0000256" key="1">
    <source>
        <dbReference type="SAM" id="Phobius"/>
    </source>
</evidence>
<dbReference type="PROSITE" id="PS50830">
    <property type="entry name" value="TNASE_3"/>
    <property type="match status" value="1"/>
</dbReference>
<organism evidence="3 4">
    <name type="scientific">Sphingomonas cremea</name>
    <dbReference type="NCBI Taxonomy" id="2904799"/>
    <lineage>
        <taxon>Bacteria</taxon>
        <taxon>Pseudomonadati</taxon>
        <taxon>Pseudomonadota</taxon>
        <taxon>Alphaproteobacteria</taxon>
        <taxon>Sphingomonadales</taxon>
        <taxon>Sphingomonadaceae</taxon>
        <taxon>Sphingomonas</taxon>
    </lineage>
</organism>
<evidence type="ECO:0000313" key="3">
    <source>
        <dbReference type="EMBL" id="MCF2515870.1"/>
    </source>
</evidence>
<dbReference type="InterPro" id="IPR016071">
    <property type="entry name" value="Staphylococal_nuclease_OB-fold"/>
</dbReference>
<keyword evidence="1" id="KW-0472">Membrane</keyword>
<feature type="transmembrane region" description="Helical" evidence="1">
    <location>
        <begin position="34"/>
        <end position="53"/>
    </location>
</feature>
<dbReference type="Pfam" id="PF00565">
    <property type="entry name" value="SNase"/>
    <property type="match status" value="1"/>
</dbReference>
<evidence type="ECO:0000259" key="2">
    <source>
        <dbReference type="PROSITE" id="PS50830"/>
    </source>
</evidence>
<comment type="caution">
    <text evidence="3">The sequence shown here is derived from an EMBL/GenBank/DDBJ whole genome shotgun (WGS) entry which is preliminary data.</text>
</comment>
<reference evidence="3" key="1">
    <citation type="submission" date="2022-01" db="EMBL/GenBank/DDBJ databases">
        <authorList>
            <person name="Jo J.-H."/>
            <person name="Im W.-T."/>
        </authorList>
    </citation>
    <scope>NUCLEOTIDE SEQUENCE</scope>
    <source>
        <strain evidence="3">G124</strain>
    </source>
</reference>
<dbReference type="AlphaFoldDB" id="A0A9X1QML5"/>
<feature type="domain" description="TNase-like" evidence="2">
    <location>
        <begin position="90"/>
        <end position="178"/>
    </location>
</feature>
<accession>A0A9X1QML5</accession>
<dbReference type="Gene3D" id="2.40.50.90">
    <property type="match status" value="1"/>
</dbReference>
<sequence>MRGRNKFRVVDGGRRWTKAQDYQRTSTGWWRYSGIWLGAILVGLIAGVGPSWLGGVGASGGEEVQALLGGASGVRARFGSCHVGGGYNCVVDGDTLYVEGVKIRVADIDAPETHEPRCASEKALGDRATDRLRQLVNKGTVTLAPIDRDEDRYGRKLRIVKVDGDSVGDTLVGEGLARWYAGGRRPWC</sequence>
<gene>
    <name evidence="3" type="ORF">LVY65_12465</name>
</gene>
<dbReference type="InterPro" id="IPR035437">
    <property type="entry name" value="SNase_OB-fold_sf"/>
</dbReference>
<keyword evidence="4" id="KW-1185">Reference proteome</keyword>
<keyword evidence="1" id="KW-1133">Transmembrane helix</keyword>
<dbReference type="SUPFAM" id="SSF50199">
    <property type="entry name" value="Staphylococcal nuclease"/>
    <property type="match status" value="1"/>
</dbReference>
<dbReference type="EMBL" id="JAKFGM010000003">
    <property type="protein sequence ID" value="MCF2515870.1"/>
    <property type="molecule type" value="Genomic_DNA"/>
</dbReference>
<dbReference type="SMART" id="SM00318">
    <property type="entry name" value="SNc"/>
    <property type="match status" value="1"/>
</dbReference>
<protein>
    <submittedName>
        <fullName evidence="3">Thermonuclease family protein</fullName>
    </submittedName>
</protein>
<dbReference type="RefSeq" id="WP_235068576.1">
    <property type="nucleotide sequence ID" value="NZ_JAKFGM010000003.1"/>
</dbReference>